<sequence>MRTLKYICLLFFVGSIQSCANTNSVKDKSPIGFDLQHPVRYPMPDALLEISGITFHPGDTERIYAIQDEEGALFYLRPNDKKAQKFKFGKKGDYEDLAITDERVIVLRSDGTLFSFPLNEIRHNEIQQLQEWAGLVPKGEYEGLFADQSSGQLFLLCKTCKSGKGNSNLSGYVLDMNKNGQIKVKEHFSIETDKIATLAGHMKINFRPSALALNPLTNEWYILSSVNKLLIIADKNWKVKEVYPLDADTFNQPEGIAFDQKGNLYISNEGDKIQNGNVLRFVYHKE</sequence>
<gene>
    <name evidence="6" type="ORF">ADIARSV_0387</name>
</gene>
<evidence type="ECO:0000256" key="2">
    <source>
        <dbReference type="ARBA" id="ARBA00009852"/>
    </source>
</evidence>
<dbReference type="OrthoDB" id="5292493at2"/>
<feature type="signal peptide" evidence="5">
    <location>
        <begin position="1"/>
        <end position="20"/>
    </location>
</feature>
<evidence type="ECO:0000256" key="5">
    <source>
        <dbReference type="SAM" id="SignalP"/>
    </source>
</evidence>
<comment type="subcellular location">
    <subcellularLocation>
        <location evidence="1">Cell membrane</location>
    </subcellularLocation>
</comment>
<comment type="similarity">
    <text evidence="2">Belongs to the YjiK family.</text>
</comment>
<dbReference type="Pfam" id="PF06977">
    <property type="entry name" value="SdiA-regulated"/>
    <property type="match status" value="1"/>
</dbReference>
<dbReference type="EMBL" id="AQPN01000012">
    <property type="protein sequence ID" value="EOR96484.1"/>
    <property type="molecule type" value="Genomic_DNA"/>
</dbReference>
<keyword evidence="4" id="KW-0472">Membrane</keyword>
<dbReference type="PROSITE" id="PS51257">
    <property type="entry name" value="PROKAR_LIPOPROTEIN"/>
    <property type="match status" value="1"/>
</dbReference>
<keyword evidence="7" id="KW-1185">Reference proteome</keyword>
<dbReference type="Proteomes" id="UP000014174">
    <property type="component" value="Unassembled WGS sequence"/>
</dbReference>
<keyword evidence="5" id="KW-0732">Signal</keyword>
<dbReference type="PATRIC" id="fig|1150600.3.peg.379"/>
<comment type="caution">
    <text evidence="6">The sequence shown here is derived from an EMBL/GenBank/DDBJ whole genome shotgun (WGS) entry which is preliminary data.</text>
</comment>
<dbReference type="STRING" id="1150600.ADIARSV_0387"/>
<dbReference type="InterPro" id="IPR011042">
    <property type="entry name" value="6-blade_b-propeller_TolB-like"/>
</dbReference>
<dbReference type="RefSeq" id="WP_016193637.1">
    <property type="nucleotide sequence ID" value="NZ_AQPN01000012.1"/>
</dbReference>
<dbReference type="SUPFAM" id="SSF63829">
    <property type="entry name" value="Calcium-dependent phosphotriesterase"/>
    <property type="match status" value="1"/>
</dbReference>
<keyword evidence="3" id="KW-1003">Cell membrane</keyword>
<evidence type="ECO:0000256" key="1">
    <source>
        <dbReference type="ARBA" id="ARBA00004236"/>
    </source>
</evidence>
<accession>R9H5N2</accession>
<dbReference type="InterPro" id="IPR009722">
    <property type="entry name" value="YjiK/CarP"/>
</dbReference>
<organism evidence="6 7">
    <name type="scientific">Arcticibacter svalbardensis MN12-7</name>
    <dbReference type="NCBI Taxonomy" id="1150600"/>
    <lineage>
        <taxon>Bacteria</taxon>
        <taxon>Pseudomonadati</taxon>
        <taxon>Bacteroidota</taxon>
        <taxon>Sphingobacteriia</taxon>
        <taxon>Sphingobacteriales</taxon>
        <taxon>Sphingobacteriaceae</taxon>
        <taxon>Arcticibacter</taxon>
    </lineage>
</organism>
<evidence type="ECO:0000313" key="6">
    <source>
        <dbReference type="EMBL" id="EOR96484.1"/>
    </source>
</evidence>
<feature type="chain" id="PRO_5004472663" evidence="5">
    <location>
        <begin position="21"/>
        <end position="286"/>
    </location>
</feature>
<reference evidence="6 7" key="1">
    <citation type="journal article" date="2013" name="Genome Announc.">
        <title>Draft Genome Sequence of Arcticibacter svalbardensis Strain MN12-7T, a Member of the Family Sphingobacteriaceae Isolated from an Arctic Soil Sample.</title>
        <authorList>
            <person name="Shivaji S."/>
            <person name="Ara S."/>
            <person name="Prasad S."/>
            <person name="Manasa B.P."/>
            <person name="Begum Z."/>
            <person name="Singh A."/>
            <person name="Kumar Pinnaka A."/>
        </authorList>
    </citation>
    <scope>NUCLEOTIDE SEQUENCE [LARGE SCALE GENOMIC DNA]</scope>
    <source>
        <strain evidence="6 7">MN12-7</strain>
    </source>
</reference>
<dbReference type="GO" id="GO:0005886">
    <property type="term" value="C:plasma membrane"/>
    <property type="evidence" value="ECO:0007669"/>
    <property type="project" value="UniProtKB-SubCell"/>
</dbReference>
<evidence type="ECO:0000313" key="7">
    <source>
        <dbReference type="Proteomes" id="UP000014174"/>
    </source>
</evidence>
<proteinExistence type="inferred from homology"/>
<dbReference type="Gene3D" id="2.120.10.30">
    <property type="entry name" value="TolB, C-terminal domain"/>
    <property type="match status" value="1"/>
</dbReference>
<dbReference type="AlphaFoldDB" id="R9H5N2"/>
<evidence type="ECO:0000256" key="3">
    <source>
        <dbReference type="ARBA" id="ARBA00022475"/>
    </source>
</evidence>
<evidence type="ECO:0000256" key="4">
    <source>
        <dbReference type="ARBA" id="ARBA00023136"/>
    </source>
</evidence>
<protein>
    <submittedName>
        <fullName evidence="6">SdiA-regulated family protein</fullName>
    </submittedName>
</protein>
<dbReference type="eggNOG" id="COG3204">
    <property type="taxonomic scope" value="Bacteria"/>
</dbReference>
<name>R9H5N2_9SPHI</name>